<organism evidence="7 8">
    <name type="scientific">Desulfoluna butyratoxydans</name>
    <dbReference type="NCBI Taxonomy" id="231438"/>
    <lineage>
        <taxon>Bacteria</taxon>
        <taxon>Pseudomonadati</taxon>
        <taxon>Thermodesulfobacteriota</taxon>
        <taxon>Desulfobacteria</taxon>
        <taxon>Desulfobacterales</taxon>
        <taxon>Desulfolunaceae</taxon>
        <taxon>Desulfoluna</taxon>
    </lineage>
</organism>
<name>A0A4U8YPB5_9BACT</name>
<dbReference type="InterPro" id="IPR005966">
    <property type="entry name" value="D-Cys_desShydrase"/>
</dbReference>
<proteinExistence type="inferred from homology"/>
<protein>
    <submittedName>
        <fullName evidence="7">D-cysteine desulfhydrase</fullName>
    </submittedName>
</protein>
<keyword evidence="3 5" id="KW-0663">Pyridoxal phosphate</keyword>
<evidence type="ECO:0000313" key="8">
    <source>
        <dbReference type="Proteomes" id="UP000507962"/>
    </source>
</evidence>
<dbReference type="GO" id="GO:0019148">
    <property type="term" value="F:D-cysteine desulfhydrase activity"/>
    <property type="evidence" value="ECO:0007669"/>
    <property type="project" value="TreeGrafter"/>
</dbReference>
<dbReference type="Gene3D" id="3.40.50.1100">
    <property type="match status" value="2"/>
</dbReference>
<evidence type="ECO:0000256" key="2">
    <source>
        <dbReference type="ARBA" id="ARBA00008639"/>
    </source>
</evidence>
<dbReference type="PANTHER" id="PTHR43780:SF2">
    <property type="entry name" value="1-AMINOCYCLOPROPANE-1-CARBOXYLATE DEAMINASE-RELATED"/>
    <property type="match status" value="1"/>
</dbReference>
<reference evidence="7 8" key="1">
    <citation type="submission" date="2019-03" db="EMBL/GenBank/DDBJ databases">
        <authorList>
            <person name="Nijsse B."/>
        </authorList>
    </citation>
    <scope>NUCLEOTIDE SEQUENCE [LARGE SCALE GENOMIC DNA]</scope>
    <source>
        <strain evidence="7">Desulfoluna butyratoxydans MSL71</strain>
    </source>
</reference>
<comment type="cofactor">
    <cofactor evidence="1">
        <name>pyridoxal 5'-phosphate</name>
        <dbReference type="ChEBI" id="CHEBI:597326"/>
    </cofactor>
</comment>
<dbReference type="InterPro" id="IPR001926">
    <property type="entry name" value="TrpB-like_PALP"/>
</dbReference>
<evidence type="ECO:0000256" key="5">
    <source>
        <dbReference type="PIRSR" id="PIRSR006278-2"/>
    </source>
</evidence>
<dbReference type="Pfam" id="PF00291">
    <property type="entry name" value="PALP"/>
    <property type="match status" value="1"/>
</dbReference>
<dbReference type="NCBIfam" id="NF003031">
    <property type="entry name" value="PRK03910.1-4"/>
    <property type="match status" value="1"/>
</dbReference>
<dbReference type="InterPro" id="IPR027278">
    <property type="entry name" value="ACCD_DCysDesulf"/>
</dbReference>
<evidence type="ECO:0000256" key="1">
    <source>
        <dbReference type="ARBA" id="ARBA00001933"/>
    </source>
</evidence>
<dbReference type="RefSeq" id="WP_180143334.1">
    <property type="nucleotide sequence ID" value="NZ_CAADHO010000007.1"/>
</dbReference>
<dbReference type="NCBIfam" id="TIGR01275">
    <property type="entry name" value="ACC_deam_rel"/>
    <property type="match status" value="1"/>
</dbReference>
<dbReference type="PANTHER" id="PTHR43780">
    <property type="entry name" value="1-AMINOCYCLOPROPANE-1-CARBOXYLATE DEAMINASE-RELATED"/>
    <property type="match status" value="1"/>
</dbReference>
<sequence>MNFTKFPRRGYLQGQTPIEPMKNLSKALGGKVNLFVKRDDLLPGASGGNKTRKLDFCIADALEKGADTIITCGAIQSNHCRLTASWAAKEGLECHLVLEERVKGTYKEDGSGNNFLFELLGVKTKRVVEGGSDMMAEMEKTAAELKAAGKKPYIVPGGASNAIGALGYAACAEEMMDQLNTMGLKIDHVVVPSGSAGTHAGMVVGMTGTNANIPVSGIDVSKPAADQEPNVYKLAQETAELLGIKGGVERDAVKCYGEYVGPGYSVPSDAMVEAVKLFAAEEAILLDPVYTGKVAAGLIDLVRKGAFPEGSNVLFLHTGGSPALYAYLDTFRA</sequence>
<dbReference type="EMBL" id="CAADHO010000007">
    <property type="protein sequence ID" value="VFQ46065.1"/>
    <property type="molecule type" value="Genomic_DNA"/>
</dbReference>
<evidence type="ECO:0000256" key="3">
    <source>
        <dbReference type="ARBA" id="ARBA00022898"/>
    </source>
</evidence>
<dbReference type="Proteomes" id="UP000507962">
    <property type="component" value="Unassembled WGS sequence"/>
</dbReference>
<feature type="modified residue" description="N6-(pyridoxal phosphate)lysine" evidence="5">
    <location>
        <position position="50"/>
    </location>
</feature>
<dbReference type="AlphaFoldDB" id="A0A4U8YPB5"/>
<gene>
    <name evidence="7" type="ORF">MSL71_37280</name>
</gene>
<feature type="active site" description="Nucleophile" evidence="4">
    <location>
        <position position="77"/>
    </location>
</feature>
<feature type="domain" description="Tryptophan synthase beta chain-like PALP" evidence="6">
    <location>
        <begin position="12"/>
        <end position="319"/>
    </location>
</feature>
<accession>A0A4U8YPB5</accession>
<evidence type="ECO:0000259" key="6">
    <source>
        <dbReference type="Pfam" id="PF00291"/>
    </source>
</evidence>
<dbReference type="PIRSF" id="PIRSF006278">
    <property type="entry name" value="ACCD_DCysDesulf"/>
    <property type="match status" value="1"/>
</dbReference>
<evidence type="ECO:0000256" key="4">
    <source>
        <dbReference type="PIRSR" id="PIRSR006278-1"/>
    </source>
</evidence>
<dbReference type="SUPFAM" id="SSF53686">
    <property type="entry name" value="Tryptophan synthase beta subunit-like PLP-dependent enzymes"/>
    <property type="match status" value="1"/>
</dbReference>
<keyword evidence="8" id="KW-1185">Reference proteome</keyword>
<dbReference type="InterPro" id="IPR036052">
    <property type="entry name" value="TrpB-like_PALP_sf"/>
</dbReference>
<evidence type="ECO:0000313" key="7">
    <source>
        <dbReference type="EMBL" id="VFQ46065.1"/>
    </source>
</evidence>
<comment type="similarity">
    <text evidence="2">Belongs to the ACC deaminase/D-cysteine desulfhydrase family.</text>
</comment>